<feature type="region of interest" description="Disordered" evidence="6">
    <location>
        <begin position="370"/>
        <end position="390"/>
    </location>
</feature>
<dbReference type="Proteomes" id="UP000019489">
    <property type="component" value="Unassembled WGS sequence"/>
</dbReference>
<feature type="region of interest" description="Disordered" evidence="6">
    <location>
        <begin position="315"/>
        <end position="342"/>
    </location>
</feature>
<feature type="transmembrane region" description="Helical" evidence="7">
    <location>
        <begin position="35"/>
        <end position="57"/>
    </location>
</feature>
<evidence type="ECO:0000313" key="8">
    <source>
        <dbReference type="EMBL" id="EWT02778.1"/>
    </source>
</evidence>
<keyword evidence="2" id="KW-1003">Cell membrane</keyword>
<dbReference type="EMBL" id="AWSA01000007">
    <property type="protein sequence ID" value="EWT02778.1"/>
    <property type="molecule type" value="Genomic_DNA"/>
</dbReference>
<comment type="caution">
    <text evidence="8">The sequence shown here is derived from an EMBL/GenBank/DDBJ whole genome shotgun (WGS) entry which is preliminary data.</text>
</comment>
<dbReference type="PATRIC" id="fig|1386089.3.peg.873"/>
<dbReference type="eggNOG" id="COG1295">
    <property type="taxonomic scope" value="Bacteria"/>
</dbReference>
<dbReference type="RefSeq" id="WP_051510126.1">
    <property type="nucleotide sequence ID" value="NZ_AWSA01000007.1"/>
</dbReference>
<organism evidence="8 9">
    <name type="scientific">Intrasporangium oryzae NRRL B-24470</name>
    <dbReference type="NCBI Taxonomy" id="1386089"/>
    <lineage>
        <taxon>Bacteria</taxon>
        <taxon>Bacillati</taxon>
        <taxon>Actinomycetota</taxon>
        <taxon>Actinomycetes</taxon>
        <taxon>Micrococcales</taxon>
        <taxon>Intrasporangiaceae</taxon>
        <taxon>Intrasporangium</taxon>
    </lineage>
</organism>
<dbReference type="InterPro" id="IPR017039">
    <property type="entry name" value="Virul_fac_BrkB"/>
</dbReference>
<accession>W9GD68</accession>
<keyword evidence="4 7" id="KW-1133">Transmembrane helix</keyword>
<feature type="transmembrane region" description="Helical" evidence="7">
    <location>
        <begin position="186"/>
        <end position="211"/>
    </location>
</feature>
<dbReference type="GO" id="GO:0005886">
    <property type="term" value="C:plasma membrane"/>
    <property type="evidence" value="ECO:0007669"/>
    <property type="project" value="UniProtKB-SubCell"/>
</dbReference>
<evidence type="ECO:0000256" key="3">
    <source>
        <dbReference type="ARBA" id="ARBA00022692"/>
    </source>
</evidence>
<evidence type="ECO:0000256" key="2">
    <source>
        <dbReference type="ARBA" id="ARBA00022475"/>
    </source>
</evidence>
<evidence type="ECO:0000256" key="1">
    <source>
        <dbReference type="ARBA" id="ARBA00004651"/>
    </source>
</evidence>
<dbReference type="Pfam" id="PF03631">
    <property type="entry name" value="Virul_fac_BrkB"/>
    <property type="match status" value="1"/>
</dbReference>
<keyword evidence="3 7" id="KW-0812">Transmembrane</keyword>
<protein>
    <submittedName>
        <fullName evidence="8">Ribonuclease BN</fullName>
    </submittedName>
</protein>
<keyword evidence="5 7" id="KW-0472">Membrane</keyword>
<evidence type="ECO:0000256" key="4">
    <source>
        <dbReference type="ARBA" id="ARBA00022989"/>
    </source>
</evidence>
<feature type="transmembrane region" description="Helical" evidence="7">
    <location>
        <begin position="250"/>
        <end position="272"/>
    </location>
</feature>
<evidence type="ECO:0000256" key="7">
    <source>
        <dbReference type="SAM" id="Phobius"/>
    </source>
</evidence>
<dbReference type="OrthoDB" id="5143175at2"/>
<dbReference type="AlphaFoldDB" id="W9GD68"/>
<feature type="transmembrane region" description="Helical" evidence="7">
    <location>
        <begin position="148"/>
        <end position="174"/>
    </location>
</feature>
<dbReference type="STRING" id="1386089.N865_03010"/>
<evidence type="ECO:0000256" key="6">
    <source>
        <dbReference type="SAM" id="MobiDB-lite"/>
    </source>
</evidence>
<sequence>MASLAGAVAWARETRAWSAWQRYTGANGNLLSAGVAYYSFFSIFPAATLAFTIFGFVLRGRPELLASVVSWFETMFPGMVKTPEHPDGIISVTTPAALTLTLTGVVALLVLLWAGLGWVGALRTGIRGIFGLGAWPGTFVAGKARDLAVLFVLGFAILVSAVLSTLLGAVTGSVASWVGLAGEGPLVAVLGLFVAVLVDTAIMVVLLRILSGVPLPWANVRDGAIVGAVLLTVLKYFGAQLIARSTSNPLLGAVAVSVGLLVWLNLIARVVLLSAAWSADKVALARTEVRPGPDALEPAGESAGESAGERLTRVGDRAASPGGVADVGRVSPAAGTTDGAPLDRVALSSGRRTFAAGAMVGAAAAALLASRRKGRRRAGGQPPEPPAPAR</sequence>
<name>W9GD68_9MICO</name>
<keyword evidence="9" id="KW-1185">Reference proteome</keyword>
<feature type="transmembrane region" description="Helical" evidence="7">
    <location>
        <begin position="353"/>
        <end position="370"/>
    </location>
</feature>
<comment type="subcellular location">
    <subcellularLocation>
        <location evidence="1">Cell membrane</location>
        <topology evidence="1">Multi-pass membrane protein</topology>
    </subcellularLocation>
</comment>
<reference evidence="8 9" key="1">
    <citation type="submission" date="2013-08" db="EMBL/GenBank/DDBJ databases">
        <title>Intrasporangium oryzae NRRL B-24470.</title>
        <authorList>
            <person name="Liu H."/>
            <person name="Wang G."/>
        </authorList>
    </citation>
    <scope>NUCLEOTIDE SEQUENCE [LARGE SCALE GENOMIC DNA]</scope>
    <source>
        <strain evidence="8 9">NRRL B-24470</strain>
    </source>
</reference>
<dbReference type="PANTHER" id="PTHR30213:SF1">
    <property type="entry name" value="INNER MEMBRANE PROTEIN YHJD"/>
    <property type="match status" value="1"/>
</dbReference>
<feature type="transmembrane region" description="Helical" evidence="7">
    <location>
        <begin position="223"/>
        <end position="243"/>
    </location>
</feature>
<gene>
    <name evidence="8" type="ORF">N865_03010</name>
</gene>
<evidence type="ECO:0000313" key="9">
    <source>
        <dbReference type="Proteomes" id="UP000019489"/>
    </source>
</evidence>
<feature type="transmembrane region" description="Helical" evidence="7">
    <location>
        <begin position="92"/>
        <end position="113"/>
    </location>
</feature>
<evidence type="ECO:0000256" key="5">
    <source>
        <dbReference type="ARBA" id="ARBA00023136"/>
    </source>
</evidence>
<dbReference type="PANTHER" id="PTHR30213">
    <property type="entry name" value="INNER MEMBRANE PROTEIN YHJD"/>
    <property type="match status" value="1"/>
</dbReference>
<proteinExistence type="predicted"/>